<name>A0AC61L105_9EURY</name>
<evidence type="ECO:0000313" key="2">
    <source>
        <dbReference type="Proteomes" id="UP000248329"/>
    </source>
</evidence>
<sequence length="398" mass="41310">MLVPGFKGSAVSANIKYKGRPDLGLIASNDSAVLAAVFTRNEVKAAPVLAGLDHLSRGGSYARAVVVNSGNANACTGNDGIADVHKICSLVAKEMGITPDDVMVSSTGVIGQPLPMGRITDAVPALVRGLSENGLEAVADAILTTDTVRKTAVRRIDVGGVEVTVAGMAKGAGMIGPNIGPPRATMLSFVLSDAKVAPAWWQGALERTVSDTFNRITIDGDTSTNDTVLALANGLAGNMEINEVHYGGTIGAVLKDLLQDLARQIVVDGEGVTKCVTLVVKGARTGEEADGIARTVAESPLVKTAFFGEDPNWGRILAAAGRAGFPLNQGLISLSFDDIEIVKRGMGVGKEVEDLAKKAMAAGEFTVVLDLGLGQEEASMLTGDFSTDYVRINADYRT</sequence>
<comment type="caution">
    <text evidence="1">The sequence shown here is derived from an EMBL/GenBank/DDBJ whole genome shotgun (WGS) entry which is preliminary data.</text>
</comment>
<dbReference type="EMBL" id="PQXF01000025">
    <property type="protein sequence ID" value="PXF59455.1"/>
    <property type="molecule type" value="Genomic_DNA"/>
</dbReference>
<protein>
    <submittedName>
        <fullName evidence="1">Ornithine acetyltransferase</fullName>
    </submittedName>
</protein>
<reference evidence="1" key="1">
    <citation type="submission" date="2018-01" db="EMBL/GenBank/DDBJ databases">
        <authorList>
            <person name="Krukenberg V."/>
        </authorList>
    </citation>
    <scope>NUCLEOTIDE SEQUENCE</scope>
    <source>
        <strain evidence="1">E20ANME2</strain>
    </source>
</reference>
<dbReference type="Proteomes" id="UP000248329">
    <property type="component" value="Unassembled WGS sequence"/>
</dbReference>
<gene>
    <name evidence="1" type="ORF">C4B59_11545</name>
</gene>
<evidence type="ECO:0000313" key="1">
    <source>
        <dbReference type="EMBL" id="PXF59455.1"/>
    </source>
</evidence>
<organism evidence="1 2">
    <name type="scientific">Candidatus Methanogaster sp</name>
    <dbReference type="NCBI Taxonomy" id="3386292"/>
    <lineage>
        <taxon>Archaea</taxon>
        <taxon>Methanobacteriati</taxon>
        <taxon>Methanobacteriota</taxon>
        <taxon>Stenosarchaea group</taxon>
        <taxon>Methanomicrobia</taxon>
        <taxon>Methanosarcinales</taxon>
        <taxon>ANME-2 cluster</taxon>
        <taxon>Candidatus Methanogasteraceae</taxon>
        <taxon>Candidatus Methanogaster</taxon>
    </lineage>
</organism>
<proteinExistence type="predicted"/>
<accession>A0AC61L105</accession>